<dbReference type="RefSeq" id="WP_086677865.1">
    <property type="nucleotide sequence ID" value="NZ_FNUJ01000005.1"/>
</dbReference>
<dbReference type="EMBL" id="FNUJ01000005">
    <property type="protein sequence ID" value="SEF31050.1"/>
    <property type="molecule type" value="Genomic_DNA"/>
</dbReference>
<dbReference type="AlphaFoldDB" id="A0A1H5QY54"/>
<dbReference type="STRING" id="218821.SAMN05421837_105560"/>
<gene>
    <name evidence="1" type="ORF">SAMN05421837_105560</name>
</gene>
<dbReference type="Proteomes" id="UP000198878">
    <property type="component" value="Unassembled WGS sequence"/>
</dbReference>
<evidence type="ECO:0000313" key="2">
    <source>
        <dbReference type="Proteomes" id="UP000198878"/>
    </source>
</evidence>
<accession>A0A1H5QY54</accession>
<keyword evidence="2" id="KW-1185">Reference proteome</keyword>
<protein>
    <submittedName>
        <fullName evidence="1">Uncharacterized protein</fullName>
    </submittedName>
</protein>
<name>A0A1H5QY54_9PSEU</name>
<sequence length="60" mass="6714">MLALLAAVGALVVALLLWRSFAGQRMVTSPPRRAPIAPDDDPDFLRQLAEQQRKRRDEEG</sequence>
<reference evidence="2" key="1">
    <citation type="submission" date="2016-10" db="EMBL/GenBank/DDBJ databases">
        <authorList>
            <person name="Varghese N."/>
            <person name="Submissions S."/>
        </authorList>
    </citation>
    <scope>NUCLEOTIDE SEQUENCE [LARGE SCALE GENOMIC DNA]</scope>
    <source>
        <strain evidence="2">DSM 44654</strain>
    </source>
</reference>
<proteinExistence type="predicted"/>
<evidence type="ECO:0000313" key="1">
    <source>
        <dbReference type="EMBL" id="SEF31050.1"/>
    </source>
</evidence>
<organism evidence="1 2">
    <name type="scientific">Amycolatopsis pretoriensis</name>
    <dbReference type="NCBI Taxonomy" id="218821"/>
    <lineage>
        <taxon>Bacteria</taxon>
        <taxon>Bacillati</taxon>
        <taxon>Actinomycetota</taxon>
        <taxon>Actinomycetes</taxon>
        <taxon>Pseudonocardiales</taxon>
        <taxon>Pseudonocardiaceae</taxon>
        <taxon>Amycolatopsis</taxon>
    </lineage>
</organism>